<organism evidence="8 9">
    <name type="scientific">Colletotrichum lupini</name>
    <dbReference type="NCBI Taxonomy" id="145971"/>
    <lineage>
        <taxon>Eukaryota</taxon>
        <taxon>Fungi</taxon>
        <taxon>Dikarya</taxon>
        <taxon>Ascomycota</taxon>
        <taxon>Pezizomycotina</taxon>
        <taxon>Sordariomycetes</taxon>
        <taxon>Hypocreomycetidae</taxon>
        <taxon>Glomerellales</taxon>
        <taxon>Glomerellaceae</taxon>
        <taxon>Colletotrichum</taxon>
        <taxon>Colletotrichum acutatum species complex</taxon>
    </lineage>
</organism>
<accession>A0A9Q8WNA1</accession>
<gene>
    <name evidence="8" type="ORF">CLUP02_14665</name>
</gene>
<dbReference type="Proteomes" id="UP000830671">
    <property type="component" value="Chromosome 8"/>
</dbReference>
<dbReference type="PANTHER" id="PTHR33146">
    <property type="entry name" value="ENDONUCLEASE 4"/>
    <property type="match status" value="1"/>
</dbReference>
<dbReference type="GO" id="GO:0006308">
    <property type="term" value="P:DNA catabolic process"/>
    <property type="evidence" value="ECO:0007669"/>
    <property type="project" value="InterPro"/>
</dbReference>
<dbReference type="PANTHER" id="PTHR33146:SF26">
    <property type="entry name" value="ENDONUCLEASE 4"/>
    <property type="match status" value="1"/>
</dbReference>
<name>A0A9Q8WNA1_9PEZI</name>
<proteinExistence type="inferred from homology"/>
<dbReference type="InterPro" id="IPR003154">
    <property type="entry name" value="S1/P1nuclease"/>
</dbReference>
<dbReference type="GeneID" id="73348602"/>
<evidence type="ECO:0000256" key="3">
    <source>
        <dbReference type="ARBA" id="ARBA00022723"/>
    </source>
</evidence>
<evidence type="ECO:0000313" key="9">
    <source>
        <dbReference type="Proteomes" id="UP000830671"/>
    </source>
</evidence>
<evidence type="ECO:0000256" key="7">
    <source>
        <dbReference type="ARBA" id="ARBA00023180"/>
    </source>
</evidence>
<dbReference type="RefSeq" id="XP_049150738.1">
    <property type="nucleotide sequence ID" value="XM_049293592.1"/>
</dbReference>
<keyword evidence="2" id="KW-0540">Nuclease</keyword>
<dbReference type="CDD" id="cd11010">
    <property type="entry name" value="S1-P1_nuclease"/>
    <property type="match status" value="1"/>
</dbReference>
<evidence type="ECO:0000256" key="1">
    <source>
        <dbReference type="ARBA" id="ARBA00009547"/>
    </source>
</evidence>
<keyword evidence="3" id="KW-0479">Metal-binding</keyword>
<dbReference type="GO" id="GO:0046872">
    <property type="term" value="F:metal ion binding"/>
    <property type="evidence" value="ECO:0007669"/>
    <property type="project" value="UniProtKB-KW"/>
</dbReference>
<evidence type="ECO:0000256" key="6">
    <source>
        <dbReference type="ARBA" id="ARBA00023157"/>
    </source>
</evidence>
<sequence>MIRPPWLRRHRVWMVTDEHPGAGVPRPTHLCRAPTPAARSAPVIRVDVNLEESQAIMRLSGTVALLGASLHGVAAWGSLGHIATAYLASHFVANTTEVFFQDLLRNDSEHYLAGVATWADTIRYTRWGHFTGPFHFIDAKDSPPDYCGVDLERDCKDQGCVVTALANYTARSLDPKLSGWERNQAARFVVHFIGDMHQPLHNEDVARGGNGIHVKWQGSDYNLHHVWDSSIAEKLIGGSRRRPYDNAKKWADELADEVKTGKFAAQKAEWLKSLDFNNVNATGLEWAREGNAFVCTHVFPEGPRAIVGQELSGEYFQKAAPVIELQVARAGVRMAAWLDLIAAAYQDLAKTAEPVMEDL</sequence>
<evidence type="ECO:0000256" key="2">
    <source>
        <dbReference type="ARBA" id="ARBA00022722"/>
    </source>
</evidence>
<protein>
    <submittedName>
        <fullName evidence="8">S1/P1 Nuclease</fullName>
    </submittedName>
</protein>
<keyword evidence="4" id="KW-0255">Endonuclease</keyword>
<evidence type="ECO:0000256" key="4">
    <source>
        <dbReference type="ARBA" id="ARBA00022759"/>
    </source>
</evidence>
<evidence type="ECO:0000313" key="8">
    <source>
        <dbReference type="EMBL" id="UQC89137.1"/>
    </source>
</evidence>
<dbReference type="GO" id="GO:0003676">
    <property type="term" value="F:nucleic acid binding"/>
    <property type="evidence" value="ECO:0007669"/>
    <property type="project" value="InterPro"/>
</dbReference>
<dbReference type="Gene3D" id="1.10.575.10">
    <property type="entry name" value="P1 Nuclease"/>
    <property type="match status" value="1"/>
</dbReference>
<dbReference type="KEGG" id="clup:CLUP02_14665"/>
<dbReference type="SUPFAM" id="SSF48537">
    <property type="entry name" value="Phospholipase C/P1 nuclease"/>
    <property type="match status" value="1"/>
</dbReference>
<keyword evidence="7" id="KW-0325">Glycoprotein</keyword>
<evidence type="ECO:0000256" key="5">
    <source>
        <dbReference type="ARBA" id="ARBA00022801"/>
    </source>
</evidence>
<dbReference type="Pfam" id="PF02265">
    <property type="entry name" value="S1-P1_nuclease"/>
    <property type="match status" value="1"/>
</dbReference>
<keyword evidence="9" id="KW-1185">Reference proteome</keyword>
<dbReference type="EMBL" id="CP019480">
    <property type="protein sequence ID" value="UQC89137.1"/>
    <property type="molecule type" value="Genomic_DNA"/>
</dbReference>
<keyword evidence="6" id="KW-1015">Disulfide bond</keyword>
<dbReference type="AlphaFoldDB" id="A0A9Q8WNA1"/>
<reference evidence="8" key="1">
    <citation type="journal article" date="2021" name="Mol. Plant Microbe Interact.">
        <title>Complete Genome Sequence of the Plant-Pathogenic Fungus Colletotrichum lupini.</title>
        <authorList>
            <person name="Baroncelli R."/>
            <person name="Pensec F."/>
            <person name="Da Lio D."/>
            <person name="Boufleur T."/>
            <person name="Vicente I."/>
            <person name="Sarrocco S."/>
            <person name="Picot A."/>
            <person name="Baraldi E."/>
            <person name="Sukno S."/>
            <person name="Thon M."/>
            <person name="Le Floch G."/>
        </authorList>
    </citation>
    <scope>NUCLEOTIDE SEQUENCE</scope>
    <source>
        <strain evidence="8">IMI 504893</strain>
    </source>
</reference>
<dbReference type="GO" id="GO:0016788">
    <property type="term" value="F:hydrolase activity, acting on ester bonds"/>
    <property type="evidence" value="ECO:0007669"/>
    <property type="project" value="InterPro"/>
</dbReference>
<keyword evidence="5" id="KW-0378">Hydrolase</keyword>
<dbReference type="GO" id="GO:0004519">
    <property type="term" value="F:endonuclease activity"/>
    <property type="evidence" value="ECO:0007669"/>
    <property type="project" value="UniProtKB-KW"/>
</dbReference>
<dbReference type="InterPro" id="IPR008947">
    <property type="entry name" value="PLipase_C/P1_nuclease_dom_sf"/>
</dbReference>
<comment type="similarity">
    <text evidence="1">Belongs to the nuclease type I family.</text>
</comment>